<feature type="domain" description="ABM" evidence="1">
    <location>
        <begin position="2"/>
        <end position="96"/>
    </location>
</feature>
<dbReference type="InterPro" id="IPR050404">
    <property type="entry name" value="Heme-degrading_MO"/>
</dbReference>
<dbReference type="PANTHER" id="PTHR34474:SF2">
    <property type="entry name" value="SIGNAL TRANSDUCTION PROTEIN TRAP"/>
    <property type="match status" value="1"/>
</dbReference>
<dbReference type="SUPFAM" id="SSF54909">
    <property type="entry name" value="Dimeric alpha+beta barrel"/>
    <property type="match status" value="1"/>
</dbReference>
<keyword evidence="2" id="KW-0503">Monooxygenase</keyword>
<keyword evidence="2" id="KW-0560">Oxidoreductase</keyword>
<dbReference type="AlphaFoldDB" id="A0A1Y0IAT2"/>
<proteinExistence type="predicted"/>
<dbReference type="Gene3D" id="3.30.70.100">
    <property type="match status" value="1"/>
</dbReference>
<sequence length="100" mass="11497">MFIAMNRFKIVPGKEEDFITVWKNRETYLDEVPGFISFNLLQGDSNAEYTLFASHSTWQSREDFTHWTKSEAFRKAHGSAGGNKGLYLGHPEFEGFDTVI</sequence>
<dbReference type="PANTHER" id="PTHR34474">
    <property type="entry name" value="SIGNAL TRANSDUCTION PROTEIN TRAP"/>
    <property type="match status" value="1"/>
</dbReference>
<organism evidence="2 3">
    <name type="scientific">Oleiphilus messinensis</name>
    <dbReference type="NCBI Taxonomy" id="141451"/>
    <lineage>
        <taxon>Bacteria</taxon>
        <taxon>Pseudomonadati</taxon>
        <taxon>Pseudomonadota</taxon>
        <taxon>Gammaproteobacteria</taxon>
        <taxon>Oceanospirillales</taxon>
        <taxon>Oleiphilaceae</taxon>
        <taxon>Oleiphilus</taxon>
    </lineage>
</organism>
<dbReference type="PROSITE" id="PS51725">
    <property type="entry name" value="ABM"/>
    <property type="match status" value="1"/>
</dbReference>
<dbReference type="OrthoDB" id="9798115at2"/>
<dbReference type="InterPro" id="IPR007138">
    <property type="entry name" value="ABM_dom"/>
</dbReference>
<evidence type="ECO:0000259" key="1">
    <source>
        <dbReference type="PROSITE" id="PS51725"/>
    </source>
</evidence>
<dbReference type="KEGG" id="ome:OLMES_2818"/>
<dbReference type="GO" id="GO:0004497">
    <property type="term" value="F:monooxygenase activity"/>
    <property type="evidence" value="ECO:0007669"/>
    <property type="project" value="UniProtKB-KW"/>
</dbReference>
<gene>
    <name evidence="2" type="ORF">OLMES_2818</name>
</gene>
<dbReference type="InterPro" id="IPR011008">
    <property type="entry name" value="Dimeric_a/b-barrel"/>
</dbReference>
<name>A0A1Y0IAT2_9GAMM</name>
<evidence type="ECO:0000313" key="3">
    <source>
        <dbReference type="Proteomes" id="UP000196027"/>
    </source>
</evidence>
<keyword evidence="3" id="KW-1185">Reference proteome</keyword>
<protein>
    <submittedName>
        <fullName evidence="2">Antibiotic biosynthesis monooxygenase family protein</fullName>
    </submittedName>
</protein>
<reference evidence="2 3" key="1">
    <citation type="submission" date="2017-05" db="EMBL/GenBank/DDBJ databases">
        <title>Genomic insights into alkan degradation activity of Oleiphilus messinensis.</title>
        <authorList>
            <person name="Kozyavkin S.A."/>
            <person name="Slesarev A.I."/>
            <person name="Golyshin P.N."/>
            <person name="Korzhenkov A."/>
            <person name="Golyshina O.N."/>
            <person name="Toshchakov S.V."/>
        </authorList>
    </citation>
    <scope>NUCLEOTIDE SEQUENCE [LARGE SCALE GENOMIC DNA]</scope>
    <source>
        <strain evidence="2 3">ME102</strain>
    </source>
</reference>
<dbReference type="RefSeq" id="WP_087461819.1">
    <property type="nucleotide sequence ID" value="NZ_CP021425.1"/>
</dbReference>
<dbReference type="Pfam" id="PF03992">
    <property type="entry name" value="ABM"/>
    <property type="match status" value="1"/>
</dbReference>
<accession>A0A1Y0IAT2</accession>
<dbReference type="Proteomes" id="UP000196027">
    <property type="component" value="Chromosome"/>
</dbReference>
<evidence type="ECO:0000313" key="2">
    <source>
        <dbReference type="EMBL" id="ARU56866.1"/>
    </source>
</evidence>
<dbReference type="EMBL" id="CP021425">
    <property type="protein sequence ID" value="ARU56866.1"/>
    <property type="molecule type" value="Genomic_DNA"/>
</dbReference>